<accession>A0ABW6RI05</accession>
<name>A0ABW6RI05_9ACTN</name>
<feature type="transmembrane region" description="Helical" evidence="2">
    <location>
        <begin position="143"/>
        <end position="165"/>
    </location>
</feature>
<gene>
    <name evidence="3" type="ORF">ACFYWW_20835</name>
</gene>
<feature type="transmembrane region" description="Helical" evidence="2">
    <location>
        <begin position="105"/>
        <end position="123"/>
    </location>
</feature>
<sequence length="240" mass="25379">MYLTRNALGQPGQSGQRDRSGAPAVGRRTLTAGVLAGAALLYNGWLLELSLPTGLDYRHSYVSELFAADQPFRVLFGGMEIACAVLLMTGALLARDLLPGAAARAAWWSLFGFGASSLADVLLPMGCAPSLEPACGAVHPWHTVTSGLVHFFLFACMVLFCLAATSEPSRAPVIRRWGPRLFAGALVSAVITIGPLVGHPGWHGLPQRAHVFLVGLWFALLARELLASGAPESRPAGRTP</sequence>
<comment type="caution">
    <text evidence="3">The sequence shown here is derived from an EMBL/GenBank/DDBJ whole genome shotgun (WGS) entry which is preliminary data.</text>
</comment>
<protein>
    <submittedName>
        <fullName evidence="3">DUF998 domain-containing protein</fullName>
    </submittedName>
</protein>
<keyword evidence="2" id="KW-1133">Transmembrane helix</keyword>
<dbReference type="Pfam" id="PF06197">
    <property type="entry name" value="DUF998"/>
    <property type="match status" value="1"/>
</dbReference>
<dbReference type="InterPro" id="IPR009339">
    <property type="entry name" value="DUF998"/>
</dbReference>
<feature type="transmembrane region" description="Helical" evidence="2">
    <location>
        <begin position="209"/>
        <end position="226"/>
    </location>
</feature>
<dbReference type="RefSeq" id="WP_355717698.1">
    <property type="nucleotide sequence ID" value="NZ_JBEXNP010000005.1"/>
</dbReference>
<keyword evidence="2" id="KW-0812">Transmembrane</keyword>
<evidence type="ECO:0000313" key="3">
    <source>
        <dbReference type="EMBL" id="MFF3341156.1"/>
    </source>
</evidence>
<keyword evidence="4" id="KW-1185">Reference proteome</keyword>
<dbReference type="EMBL" id="JBIAPK010000006">
    <property type="protein sequence ID" value="MFF3341156.1"/>
    <property type="molecule type" value="Genomic_DNA"/>
</dbReference>
<dbReference type="Proteomes" id="UP001601976">
    <property type="component" value="Unassembled WGS sequence"/>
</dbReference>
<feature type="transmembrane region" description="Helical" evidence="2">
    <location>
        <begin position="29"/>
        <end position="47"/>
    </location>
</feature>
<keyword evidence="2" id="KW-0472">Membrane</keyword>
<evidence type="ECO:0000256" key="1">
    <source>
        <dbReference type="SAM" id="MobiDB-lite"/>
    </source>
</evidence>
<evidence type="ECO:0000313" key="4">
    <source>
        <dbReference type="Proteomes" id="UP001601976"/>
    </source>
</evidence>
<evidence type="ECO:0000256" key="2">
    <source>
        <dbReference type="SAM" id="Phobius"/>
    </source>
</evidence>
<reference evidence="3 4" key="1">
    <citation type="submission" date="2024-10" db="EMBL/GenBank/DDBJ databases">
        <title>The Natural Products Discovery Center: Release of the First 8490 Sequenced Strains for Exploring Actinobacteria Biosynthetic Diversity.</title>
        <authorList>
            <person name="Kalkreuter E."/>
            <person name="Kautsar S.A."/>
            <person name="Yang D."/>
            <person name="Bader C.D."/>
            <person name="Teijaro C.N."/>
            <person name="Fluegel L."/>
            <person name="Davis C.M."/>
            <person name="Simpson J.R."/>
            <person name="Lauterbach L."/>
            <person name="Steele A.D."/>
            <person name="Gui C."/>
            <person name="Meng S."/>
            <person name="Li G."/>
            <person name="Viehrig K."/>
            <person name="Ye F."/>
            <person name="Su P."/>
            <person name="Kiefer A.F."/>
            <person name="Nichols A."/>
            <person name="Cepeda A.J."/>
            <person name="Yan W."/>
            <person name="Fan B."/>
            <person name="Jiang Y."/>
            <person name="Adhikari A."/>
            <person name="Zheng C.-J."/>
            <person name="Schuster L."/>
            <person name="Cowan T.M."/>
            <person name="Smanski M.J."/>
            <person name="Chevrette M.G."/>
            <person name="De Carvalho L.P.S."/>
            <person name="Shen B."/>
        </authorList>
    </citation>
    <scope>NUCLEOTIDE SEQUENCE [LARGE SCALE GENOMIC DNA]</scope>
    <source>
        <strain evidence="3 4">NPDC003029</strain>
    </source>
</reference>
<proteinExistence type="predicted"/>
<feature type="transmembrane region" description="Helical" evidence="2">
    <location>
        <begin position="177"/>
        <end position="197"/>
    </location>
</feature>
<organism evidence="3 4">
    <name type="scientific">Streptomyces flavidovirens</name>
    <dbReference type="NCBI Taxonomy" id="67298"/>
    <lineage>
        <taxon>Bacteria</taxon>
        <taxon>Bacillati</taxon>
        <taxon>Actinomycetota</taxon>
        <taxon>Actinomycetes</taxon>
        <taxon>Kitasatosporales</taxon>
        <taxon>Streptomycetaceae</taxon>
        <taxon>Streptomyces</taxon>
    </lineage>
</organism>
<feature type="transmembrane region" description="Helical" evidence="2">
    <location>
        <begin position="74"/>
        <end position="93"/>
    </location>
</feature>
<feature type="region of interest" description="Disordered" evidence="1">
    <location>
        <begin position="1"/>
        <end position="24"/>
    </location>
</feature>